<keyword evidence="2" id="KW-1185">Reference proteome</keyword>
<accession>A0A0H2VB62</accession>
<proteinExistence type="predicted"/>
<dbReference type="AlphaFoldDB" id="A0A0H2VB62"/>
<protein>
    <submittedName>
        <fullName evidence="1">Uncharacterized protein</fullName>
    </submittedName>
</protein>
<dbReference type="EMBL" id="AE014075">
    <property type="protein sequence ID" value="AAN82309.1"/>
    <property type="molecule type" value="Genomic_DNA"/>
</dbReference>
<dbReference type="eggNOG" id="ENOG5033FED">
    <property type="taxonomic scope" value="Bacteria"/>
</dbReference>
<gene>
    <name evidence="1" type="primary">yhaL</name>
    <name evidence="1" type="ordered locus">c3866</name>
</gene>
<dbReference type="HOGENOM" id="CLU_193042_0_0_6"/>
<evidence type="ECO:0000313" key="1">
    <source>
        <dbReference type="EMBL" id="AAN82309.1"/>
    </source>
</evidence>
<dbReference type="Proteomes" id="UP000001410">
    <property type="component" value="Chromosome"/>
</dbReference>
<dbReference type="KEGG" id="ecc:c3866"/>
<reference evidence="1 2" key="1">
    <citation type="journal article" date="2002" name="Proc. Natl. Acad. Sci. U.S.A.">
        <title>Extensive mosaic structure revealed by the complete genome sequence of uropathogenic Escherichia coli.</title>
        <authorList>
            <person name="Welch R.A."/>
            <person name="Burland V."/>
            <person name="Plunkett G.III."/>
            <person name="Redford P."/>
            <person name="Roesch P."/>
            <person name="Rasko D."/>
            <person name="Buckles E.L."/>
            <person name="Liou S.R."/>
            <person name="Boutin A."/>
            <person name="Hackett J."/>
            <person name="Stroud D."/>
            <person name="Mayhew G.F."/>
            <person name="Rose D.J."/>
            <person name="Zhou S."/>
            <person name="Schwartz D.C."/>
            <person name="Perna N.T."/>
            <person name="Mobley H.L."/>
            <person name="Donnenberg M.S."/>
            <person name="Blattner F.R."/>
        </authorList>
    </citation>
    <scope>NUCLEOTIDE SEQUENCE [LARGE SCALE GENOMIC DNA]</scope>
    <source>
        <strain evidence="2">CFT073 / ATCC 700928 / UPEC</strain>
    </source>
</reference>
<sequence length="56" mass="6197">MMMSKKSAKKRQPVKPVVAKEPARTAKNFGYEEMLSELEAIVADAETRLAEDEATA</sequence>
<name>A0A0H2VB62_ECOL6</name>
<evidence type="ECO:0000313" key="2">
    <source>
        <dbReference type="Proteomes" id="UP000001410"/>
    </source>
</evidence>
<organism evidence="1 2">
    <name type="scientific">Escherichia coli O6:H1 (strain CFT073 / ATCC 700928 / UPEC)</name>
    <dbReference type="NCBI Taxonomy" id="199310"/>
    <lineage>
        <taxon>Bacteria</taxon>
        <taxon>Pseudomonadati</taxon>
        <taxon>Pseudomonadota</taxon>
        <taxon>Gammaproteobacteria</taxon>
        <taxon>Enterobacterales</taxon>
        <taxon>Enterobacteriaceae</taxon>
        <taxon>Escherichia</taxon>
    </lineage>
</organism>
<dbReference type="STRING" id="199310.c3866"/>